<feature type="transmembrane region" description="Helical" evidence="1">
    <location>
        <begin position="82"/>
        <end position="98"/>
    </location>
</feature>
<accession>K0WUW8</accession>
<evidence type="ECO:0000313" key="4">
    <source>
        <dbReference type="Proteomes" id="UP000006044"/>
    </source>
</evidence>
<dbReference type="HOGENOM" id="CLU_093776_1_1_10"/>
<keyword evidence="1" id="KW-0812">Transmembrane</keyword>
<proteinExistence type="predicted"/>
<dbReference type="SUPFAM" id="SSF48317">
    <property type="entry name" value="Acid phosphatase/Vanadium-dependent haloperoxidase"/>
    <property type="match status" value="1"/>
</dbReference>
<gene>
    <name evidence="3" type="ORF">HMPREF9448_02696</name>
</gene>
<keyword evidence="1" id="KW-1133">Transmembrane helix</keyword>
<name>K0WUW8_9BACT</name>
<dbReference type="Gene3D" id="1.20.144.10">
    <property type="entry name" value="Phosphatidic acid phosphatase type 2/haloperoxidase"/>
    <property type="match status" value="1"/>
</dbReference>
<feature type="transmembrane region" description="Helical" evidence="1">
    <location>
        <begin position="157"/>
        <end position="177"/>
    </location>
</feature>
<dbReference type="InterPro" id="IPR000326">
    <property type="entry name" value="PAP2/HPO"/>
</dbReference>
<feature type="transmembrane region" description="Helical" evidence="1">
    <location>
        <begin position="39"/>
        <end position="62"/>
    </location>
</feature>
<reference evidence="3 4" key="1">
    <citation type="submission" date="2012-08" db="EMBL/GenBank/DDBJ databases">
        <title>The Genome Sequence of Barnesiella intestinihominis YIT 11860.</title>
        <authorList>
            <consortium name="The Broad Institute Genome Sequencing Platform"/>
            <person name="Earl A."/>
            <person name="Ward D."/>
            <person name="Feldgarden M."/>
            <person name="Gevers D."/>
            <person name="Morotomi M."/>
            <person name="Walker B."/>
            <person name="Young S.K."/>
            <person name="Zeng Q."/>
            <person name="Gargeya S."/>
            <person name="Fitzgerald M."/>
            <person name="Haas B."/>
            <person name="Abouelleil A."/>
            <person name="Alvarado L."/>
            <person name="Arachchi H.M."/>
            <person name="Berlin A.M."/>
            <person name="Chapman S.B."/>
            <person name="Goldberg J."/>
            <person name="Griggs A."/>
            <person name="Gujja S."/>
            <person name="Hansen M."/>
            <person name="Howarth C."/>
            <person name="Imamovic A."/>
            <person name="Larimer J."/>
            <person name="McCowen C."/>
            <person name="Montmayeur A."/>
            <person name="Murphy C."/>
            <person name="Neiman D."/>
            <person name="Pearson M."/>
            <person name="Priest M."/>
            <person name="Roberts A."/>
            <person name="Saif S."/>
            <person name="Shea T."/>
            <person name="Sisk P."/>
            <person name="Sykes S."/>
            <person name="Wortman J."/>
            <person name="Nusbaum C."/>
            <person name="Birren B."/>
        </authorList>
    </citation>
    <scope>NUCLEOTIDE SEQUENCE [LARGE SCALE GENOMIC DNA]</scope>
    <source>
        <strain evidence="3 4">YIT 11860</strain>
    </source>
</reference>
<feature type="transmembrane region" description="Helical" evidence="1">
    <location>
        <begin position="104"/>
        <end position="123"/>
    </location>
</feature>
<dbReference type="eggNOG" id="COG0671">
    <property type="taxonomic scope" value="Bacteria"/>
</dbReference>
<dbReference type="AlphaFoldDB" id="K0WUW8"/>
<evidence type="ECO:0000313" key="3">
    <source>
        <dbReference type="EMBL" id="EJZ62016.1"/>
    </source>
</evidence>
<comment type="caution">
    <text evidence="3">The sequence shown here is derived from an EMBL/GenBank/DDBJ whole genome shotgun (WGS) entry which is preliminary data.</text>
</comment>
<feature type="transmembrane region" description="Helical" evidence="1">
    <location>
        <begin position="130"/>
        <end position="151"/>
    </location>
</feature>
<dbReference type="EMBL" id="ADLE01000018">
    <property type="protein sequence ID" value="EJZ62016.1"/>
    <property type="molecule type" value="Genomic_DNA"/>
</dbReference>
<dbReference type="Proteomes" id="UP000006044">
    <property type="component" value="Unassembled WGS sequence"/>
</dbReference>
<feature type="transmembrane region" description="Helical" evidence="1">
    <location>
        <begin position="184"/>
        <end position="203"/>
    </location>
</feature>
<evidence type="ECO:0000259" key="2">
    <source>
        <dbReference type="Pfam" id="PF01569"/>
    </source>
</evidence>
<sequence length="204" mass="22890">MKLLATILSTIFHPLLMPTYGIAIALYTSYMRVFGDRLLGIIVIGVLLTTCILPSLGIFILYKTGHISDFRLHNRTERTVPYIINFVCYIACYLYLYRFGIPNWILSFIAGAIVSLIISLFINRYWKISAHMVAAGAMAVLVFLMSIYRLMLTPYIFPLQITIILLAGLIGSSRILLNRHTIGQVGAGFALGAMCCGFLFFLFI</sequence>
<keyword evidence="4" id="KW-1185">Reference proteome</keyword>
<protein>
    <recommendedName>
        <fullName evidence="2">Phosphatidic acid phosphatase type 2/haloperoxidase domain-containing protein</fullName>
    </recommendedName>
</protein>
<organism evidence="3 4">
    <name type="scientific">Barnesiella intestinihominis YIT 11860</name>
    <dbReference type="NCBI Taxonomy" id="742726"/>
    <lineage>
        <taxon>Bacteria</taxon>
        <taxon>Pseudomonadati</taxon>
        <taxon>Bacteroidota</taxon>
        <taxon>Bacteroidia</taxon>
        <taxon>Bacteroidales</taxon>
        <taxon>Barnesiellaceae</taxon>
        <taxon>Barnesiella</taxon>
    </lineage>
</organism>
<dbReference type="Pfam" id="PF01569">
    <property type="entry name" value="PAP2"/>
    <property type="match status" value="1"/>
</dbReference>
<feature type="domain" description="Phosphatidic acid phosphatase type 2/haloperoxidase" evidence="2">
    <location>
        <begin position="128"/>
        <end position="200"/>
    </location>
</feature>
<dbReference type="InterPro" id="IPR036938">
    <property type="entry name" value="PAP2/HPO_sf"/>
</dbReference>
<evidence type="ECO:0000256" key="1">
    <source>
        <dbReference type="SAM" id="Phobius"/>
    </source>
</evidence>
<dbReference type="STRING" id="742726.HMPREF9448_02696"/>
<keyword evidence="1" id="KW-0472">Membrane</keyword>